<dbReference type="GO" id="GO:0015074">
    <property type="term" value="P:DNA integration"/>
    <property type="evidence" value="ECO:0007669"/>
    <property type="project" value="UniProtKB-KW"/>
</dbReference>
<dbReference type="EMBL" id="AP019810">
    <property type="protein sequence ID" value="BBM15536.1"/>
    <property type="molecule type" value="Genomic_DNA"/>
</dbReference>
<protein>
    <submittedName>
        <fullName evidence="9">Site-specific integrase</fullName>
    </submittedName>
</protein>
<dbReference type="Pfam" id="PF13408">
    <property type="entry name" value="Zn_ribbon_recom"/>
    <property type="match status" value="1"/>
</dbReference>
<dbReference type="AlphaFoldDB" id="A0AAI8RAS2"/>
<feature type="domain" description="Resolvase/invertase-type recombinase catalytic" evidence="7">
    <location>
        <begin position="3"/>
        <end position="151"/>
    </location>
</feature>
<evidence type="ECO:0000256" key="6">
    <source>
        <dbReference type="SAM" id="Coils"/>
    </source>
</evidence>
<evidence type="ECO:0000256" key="1">
    <source>
        <dbReference type="ARBA" id="ARBA00022908"/>
    </source>
</evidence>
<keyword evidence="1" id="KW-0229">DNA integration</keyword>
<dbReference type="SUPFAM" id="SSF53041">
    <property type="entry name" value="Resolvase-like"/>
    <property type="match status" value="1"/>
</dbReference>
<dbReference type="Pfam" id="PF07508">
    <property type="entry name" value="Recombinase"/>
    <property type="match status" value="1"/>
</dbReference>
<dbReference type="InterPro" id="IPR006119">
    <property type="entry name" value="Resolv_N"/>
</dbReference>
<keyword evidence="6" id="KW-0175">Coiled coil</keyword>
<dbReference type="GO" id="GO:0003677">
    <property type="term" value="F:DNA binding"/>
    <property type="evidence" value="ECO:0007669"/>
    <property type="project" value="UniProtKB-KW"/>
</dbReference>
<proteinExistence type="predicted"/>
<feature type="domain" description="Recombinase" evidence="8">
    <location>
        <begin position="160"/>
        <end position="261"/>
    </location>
</feature>
<dbReference type="CDD" id="cd00338">
    <property type="entry name" value="Ser_Recombinase"/>
    <property type="match status" value="1"/>
</dbReference>
<dbReference type="SMART" id="SM00857">
    <property type="entry name" value="Resolvase"/>
    <property type="match status" value="1"/>
</dbReference>
<dbReference type="InterPro" id="IPR025827">
    <property type="entry name" value="Zn_ribbon_recom_dom"/>
</dbReference>
<dbReference type="InterPro" id="IPR011109">
    <property type="entry name" value="DNA_bind_recombinase_dom"/>
</dbReference>
<evidence type="ECO:0000256" key="2">
    <source>
        <dbReference type="ARBA" id="ARBA00023125"/>
    </source>
</evidence>
<gene>
    <name evidence="9" type="ORF">EM151A_2355</name>
</gene>
<dbReference type="PANTHER" id="PTHR30461:SF23">
    <property type="entry name" value="DNA RECOMBINASE-RELATED"/>
    <property type="match status" value="1"/>
</dbReference>
<feature type="active site" description="O-(5'-phospho-DNA)-serine intermediate" evidence="4 5">
    <location>
        <position position="11"/>
    </location>
</feature>
<evidence type="ECO:0000256" key="5">
    <source>
        <dbReference type="PROSITE-ProRule" id="PRU10137"/>
    </source>
</evidence>
<dbReference type="Proteomes" id="UP000509460">
    <property type="component" value="Chromosome"/>
</dbReference>
<dbReference type="Gene3D" id="3.90.1750.20">
    <property type="entry name" value="Putative Large Serine Recombinase, Chain B, Domain 2"/>
    <property type="match status" value="1"/>
</dbReference>
<feature type="coiled-coil region" evidence="6">
    <location>
        <begin position="350"/>
        <end position="419"/>
    </location>
</feature>
<dbReference type="PROSITE" id="PS51737">
    <property type="entry name" value="RECOMBINASE_DNA_BIND"/>
    <property type="match status" value="1"/>
</dbReference>
<name>A0AAI8RAS2_ENTMU</name>
<evidence type="ECO:0000313" key="9">
    <source>
        <dbReference type="EMBL" id="BBM15536.1"/>
    </source>
</evidence>
<sequence>MKRAALYIRVSTMEQAKEGYSIPAQTSKLKAYAEAKDYYVVNTYTDPGYSGAKLDRPGLNQLISDVKAKKIDIVIVYKLDRLSRSQKNTLYLIEDVFQKHSVDFISMLESFDTSTPFGRATIGMLSVFAQLERDTITERMHMGRTERAKQGYYHGSGVVPLGYDYINGELIINEYEATIVREIFDLYVNHGKGQQYITKKMVKKYPDKVKTLTIIKYALRNPLYIGKISWDGNVYQGNHTPLISQDLFNQAQLIFKEKAKLGSTNHNQKSLLAGFIHCGKCGAKVFREVGGGGSYKGKRYNYAYYTCRSVKKMMPSLVKDWDCNQKRLRCKDVENKVIAAVKNLDFKKIKMDIENKKVDTVDQINELKKAIKKKQVEKSKLIDLYQFGNIEVETLNNRIDSINIVLDELKNDLNSLKIKDDKNEKILLLEEAKNFDWENTGTELKIDLIRRLINDVTLKNEDVIINFIF</sequence>
<evidence type="ECO:0000256" key="3">
    <source>
        <dbReference type="ARBA" id="ARBA00023172"/>
    </source>
</evidence>
<dbReference type="InterPro" id="IPR036162">
    <property type="entry name" value="Resolvase-like_N_sf"/>
</dbReference>
<accession>A0AAI8RAS2</accession>
<dbReference type="GO" id="GO:0000150">
    <property type="term" value="F:DNA strand exchange activity"/>
    <property type="evidence" value="ECO:0007669"/>
    <property type="project" value="InterPro"/>
</dbReference>
<keyword evidence="3" id="KW-0233">DNA recombination</keyword>
<reference evidence="9 10" key="1">
    <citation type="submission" date="2019-07" db="EMBL/GenBank/DDBJ databases">
        <title>antibiotic susceptibility of plant-derived lactic acid bacteria.</title>
        <authorList>
            <person name="Sugiyama M."/>
            <person name="Noda M."/>
        </authorList>
    </citation>
    <scope>NUCLEOTIDE SEQUENCE [LARGE SCALE GENOMIC DNA]</scope>
    <source>
        <strain evidence="9 10">15-1A</strain>
    </source>
</reference>
<dbReference type="InterPro" id="IPR050639">
    <property type="entry name" value="SSR_resolvase"/>
</dbReference>
<dbReference type="PROSITE" id="PS51736">
    <property type="entry name" value="RECOMBINASES_3"/>
    <property type="match status" value="1"/>
</dbReference>
<dbReference type="PANTHER" id="PTHR30461">
    <property type="entry name" value="DNA-INVERTASE FROM LAMBDOID PROPHAGE"/>
    <property type="match status" value="1"/>
</dbReference>
<dbReference type="InterPro" id="IPR038109">
    <property type="entry name" value="DNA_bind_recomb_sf"/>
</dbReference>
<dbReference type="InterPro" id="IPR006118">
    <property type="entry name" value="Recombinase_CS"/>
</dbReference>
<evidence type="ECO:0000259" key="8">
    <source>
        <dbReference type="PROSITE" id="PS51737"/>
    </source>
</evidence>
<dbReference type="PROSITE" id="PS00397">
    <property type="entry name" value="RECOMBINASES_1"/>
    <property type="match status" value="1"/>
</dbReference>
<keyword evidence="2" id="KW-0238">DNA-binding</keyword>
<evidence type="ECO:0000256" key="4">
    <source>
        <dbReference type="PIRSR" id="PIRSR606118-50"/>
    </source>
</evidence>
<evidence type="ECO:0000259" key="7">
    <source>
        <dbReference type="PROSITE" id="PS51736"/>
    </source>
</evidence>
<dbReference type="Pfam" id="PF00239">
    <property type="entry name" value="Resolvase"/>
    <property type="match status" value="1"/>
</dbReference>
<organism evidence="9 10">
    <name type="scientific">Enterococcus mundtii</name>
    <dbReference type="NCBI Taxonomy" id="53346"/>
    <lineage>
        <taxon>Bacteria</taxon>
        <taxon>Bacillati</taxon>
        <taxon>Bacillota</taxon>
        <taxon>Bacilli</taxon>
        <taxon>Lactobacillales</taxon>
        <taxon>Enterococcaceae</taxon>
        <taxon>Enterococcus</taxon>
    </lineage>
</organism>
<dbReference type="Gene3D" id="3.40.50.1390">
    <property type="entry name" value="Resolvase, N-terminal catalytic domain"/>
    <property type="match status" value="1"/>
</dbReference>
<evidence type="ECO:0000313" key="10">
    <source>
        <dbReference type="Proteomes" id="UP000509460"/>
    </source>
</evidence>